<evidence type="ECO:0000256" key="5">
    <source>
        <dbReference type="ARBA" id="ARBA00023242"/>
    </source>
</evidence>
<feature type="region of interest" description="Disordered" evidence="6">
    <location>
        <begin position="92"/>
        <end position="115"/>
    </location>
</feature>
<dbReference type="GO" id="GO:0003677">
    <property type="term" value="F:DNA binding"/>
    <property type="evidence" value="ECO:0007669"/>
    <property type="project" value="InterPro"/>
</dbReference>
<dbReference type="GO" id="GO:0005634">
    <property type="term" value="C:nucleus"/>
    <property type="evidence" value="ECO:0007669"/>
    <property type="project" value="UniProtKB-SubCell"/>
</dbReference>
<evidence type="ECO:0000313" key="8">
    <source>
        <dbReference type="EMBL" id="KAH8093821.1"/>
    </source>
</evidence>
<dbReference type="GO" id="GO:0000981">
    <property type="term" value="F:DNA-binding transcription factor activity, RNA polymerase II-specific"/>
    <property type="evidence" value="ECO:0007669"/>
    <property type="project" value="InterPro"/>
</dbReference>
<dbReference type="EMBL" id="JAEVFJ010000028">
    <property type="protein sequence ID" value="KAH8093821.1"/>
    <property type="molecule type" value="Genomic_DNA"/>
</dbReference>
<evidence type="ECO:0000313" key="9">
    <source>
        <dbReference type="Proteomes" id="UP000813824"/>
    </source>
</evidence>
<dbReference type="GO" id="GO:0006351">
    <property type="term" value="P:DNA-templated transcription"/>
    <property type="evidence" value="ECO:0007669"/>
    <property type="project" value="InterPro"/>
</dbReference>
<organism evidence="8 9">
    <name type="scientific">Cristinia sonorae</name>
    <dbReference type="NCBI Taxonomy" id="1940300"/>
    <lineage>
        <taxon>Eukaryota</taxon>
        <taxon>Fungi</taxon>
        <taxon>Dikarya</taxon>
        <taxon>Basidiomycota</taxon>
        <taxon>Agaricomycotina</taxon>
        <taxon>Agaricomycetes</taxon>
        <taxon>Agaricomycetidae</taxon>
        <taxon>Agaricales</taxon>
        <taxon>Pleurotineae</taxon>
        <taxon>Stephanosporaceae</taxon>
        <taxon>Cristinia</taxon>
    </lineage>
</organism>
<keyword evidence="9" id="KW-1185">Reference proteome</keyword>
<dbReference type="InterPro" id="IPR001138">
    <property type="entry name" value="Zn2Cys6_DnaBD"/>
</dbReference>
<evidence type="ECO:0000256" key="6">
    <source>
        <dbReference type="SAM" id="MobiDB-lite"/>
    </source>
</evidence>
<evidence type="ECO:0000256" key="3">
    <source>
        <dbReference type="ARBA" id="ARBA00023015"/>
    </source>
</evidence>
<feature type="domain" description="Zn(2)-C6 fungal-type" evidence="7">
    <location>
        <begin position="22"/>
        <end position="53"/>
    </location>
</feature>
<dbReference type="PROSITE" id="PS50048">
    <property type="entry name" value="ZN2_CY6_FUNGAL_2"/>
    <property type="match status" value="1"/>
</dbReference>
<gene>
    <name evidence="8" type="ORF">BXZ70DRAFT_385305</name>
</gene>
<keyword evidence="5" id="KW-0539">Nucleus</keyword>
<keyword evidence="2" id="KW-0479">Metal-binding</keyword>
<feature type="compositionally biased region" description="Polar residues" evidence="6">
    <location>
        <begin position="93"/>
        <end position="108"/>
    </location>
</feature>
<dbReference type="InterPro" id="IPR050815">
    <property type="entry name" value="TF_fung"/>
</dbReference>
<dbReference type="SUPFAM" id="SSF57701">
    <property type="entry name" value="Zn2/Cys6 DNA-binding domain"/>
    <property type="match status" value="1"/>
</dbReference>
<comment type="subcellular location">
    <subcellularLocation>
        <location evidence="1">Nucleus</location>
    </subcellularLocation>
</comment>
<keyword evidence="3" id="KW-0805">Transcription regulation</keyword>
<evidence type="ECO:0000256" key="1">
    <source>
        <dbReference type="ARBA" id="ARBA00004123"/>
    </source>
</evidence>
<keyword evidence="4" id="KW-0804">Transcription</keyword>
<evidence type="ECO:0000256" key="2">
    <source>
        <dbReference type="ARBA" id="ARBA00022723"/>
    </source>
</evidence>
<evidence type="ECO:0000256" key="4">
    <source>
        <dbReference type="ARBA" id="ARBA00023163"/>
    </source>
</evidence>
<dbReference type="PANTHER" id="PTHR47338:SF29">
    <property type="entry name" value="ZN(2)-C6 FUNGAL-TYPE DOMAIN-CONTAINING PROTEIN"/>
    <property type="match status" value="1"/>
</dbReference>
<dbReference type="SMART" id="SM00066">
    <property type="entry name" value="GAL4"/>
    <property type="match status" value="1"/>
</dbReference>
<dbReference type="InterPro" id="IPR007219">
    <property type="entry name" value="XnlR_reg_dom"/>
</dbReference>
<dbReference type="Gene3D" id="4.10.240.10">
    <property type="entry name" value="Zn(2)-C6 fungal-type DNA-binding domain"/>
    <property type="match status" value="1"/>
</dbReference>
<dbReference type="AlphaFoldDB" id="A0A8K0UJG0"/>
<accession>A0A8K0UJG0</accession>
<dbReference type="PROSITE" id="PS00463">
    <property type="entry name" value="ZN2_CY6_FUNGAL_1"/>
    <property type="match status" value="1"/>
</dbReference>
<evidence type="ECO:0000259" key="7">
    <source>
        <dbReference type="PROSITE" id="PS50048"/>
    </source>
</evidence>
<proteinExistence type="predicted"/>
<dbReference type="PANTHER" id="PTHR47338">
    <property type="entry name" value="ZN(II)2CYS6 TRANSCRIPTION FACTOR (EUROFUNG)-RELATED"/>
    <property type="match status" value="1"/>
</dbReference>
<dbReference type="Pfam" id="PF04082">
    <property type="entry name" value="Fungal_trans"/>
    <property type="match status" value="1"/>
</dbReference>
<dbReference type="CDD" id="cd00067">
    <property type="entry name" value="GAL4"/>
    <property type="match status" value="1"/>
</dbReference>
<name>A0A8K0UJG0_9AGAR</name>
<dbReference type="Pfam" id="PF00172">
    <property type="entry name" value="Zn_clus"/>
    <property type="match status" value="1"/>
</dbReference>
<sequence length="558" mass="61421">MSIPSSSARGISHTPPLERGKACLRCRRRKMKCDGARPMCTQCVRSDQVECEYTDGTLTGSQILEQNVAHLEARIRELEGKAGESITLHDPHSTFSQAQSRPSATVTVPSGVPRGDPSGRWQVPEVLLDSFVNHAYAFGFFLNMPRFLARISRAPQDQSVPPVIQYAVYLIGLLTSQDPLYVNTEPRILSLSMAALAAAVSNIQPEDLLYILQTEILLSNYFFHKDRRLEGAYHVTAAVSFVLGSNLHQITDWKGTGAVSTAAFQLPMPADAIEQGERINAFWTVFCLDRCWSVALGSHSALARRNLLSAQILTPLPFDMIDYEQGLLPELSTVPTIQKLLTEQYTDITHFTTARAMVVILFSEAVSLTSDGRSDDPNFRARVASLEEVINQYKRNFSTVLQHLQTASEPSPAASGSLLGRPYAARCALYIQTLIICTEIKLHAPLDQDQGVNTILSHALQAADILQDLDVTTVGYVDPFLGVMWTIVGQVLVHALMVERSMQPVGTTASSERDTIIQNALGQIINVMEALTVADPTATLLAHELRNLRQQQAMLHST</sequence>
<reference evidence="8" key="1">
    <citation type="journal article" date="2021" name="New Phytol.">
        <title>Evolutionary innovations through gain and loss of genes in the ectomycorrhizal Boletales.</title>
        <authorList>
            <person name="Wu G."/>
            <person name="Miyauchi S."/>
            <person name="Morin E."/>
            <person name="Kuo A."/>
            <person name="Drula E."/>
            <person name="Varga T."/>
            <person name="Kohler A."/>
            <person name="Feng B."/>
            <person name="Cao Y."/>
            <person name="Lipzen A."/>
            <person name="Daum C."/>
            <person name="Hundley H."/>
            <person name="Pangilinan J."/>
            <person name="Johnson J."/>
            <person name="Barry K."/>
            <person name="LaButti K."/>
            <person name="Ng V."/>
            <person name="Ahrendt S."/>
            <person name="Min B."/>
            <person name="Choi I.G."/>
            <person name="Park H."/>
            <person name="Plett J.M."/>
            <person name="Magnuson J."/>
            <person name="Spatafora J.W."/>
            <person name="Nagy L.G."/>
            <person name="Henrissat B."/>
            <person name="Grigoriev I.V."/>
            <person name="Yang Z.L."/>
            <person name="Xu J."/>
            <person name="Martin F.M."/>
        </authorList>
    </citation>
    <scope>NUCLEOTIDE SEQUENCE</scope>
    <source>
        <strain evidence="8">KKN 215</strain>
    </source>
</reference>
<dbReference type="Proteomes" id="UP000813824">
    <property type="component" value="Unassembled WGS sequence"/>
</dbReference>
<dbReference type="InterPro" id="IPR036864">
    <property type="entry name" value="Zn2-C6_fun-type_DNA-bd_sf"/>
</dbReference>
<dbReference type="GO" id="GO:0008270">
    <property type="term" value="F:zinc ion binding"/>
    <property type="evidence" value="ECO:0007669"/>
    <property type="project" value="InterPro"/>
</dbReference>
<comment type="caution">
    <text evidence="8">The sequence shown here is derived from an EMBL/GenBank/DDBJ whole genome shotgun (WGS) entry which is preliminary data.</text>
</comment>
<dbReference type="CDD" id="cd12148">
    <property type="entry name" value="fungal_TF_MHR"/>
    <property type="match status" value="1"/>
</dbReference>
<dbReference type="OrthoDB" id="2123952at2759"/>
<protein>
    <recommendedName>
        <fullName evidence="7">Zn(2)-C6 fungal-type domain-containing protein</fullName>
    </recommendedName>
</protein>